<accession>A0ACC2QJU6</accession>
<protein>
    <submittedName>
        <fullName evidence="1">Uncharacterized protein</fullName>
    </submittedName>
</protein>
<evidence type="ECO:0000313" key="1">
    <source>
        <dbReference type="EMBL" id="KAJ8717252.1"/>
    </source>
</evidence>
<sequence>MESIRKFIATDRAPPQNGAQEFRPTPVASGRGLPCLGRTRIKTRAPTRKLRFASLNIGTLTGRARELADVLLRRRVAVAFLQETRWKGRRSRLIGNGYKLIYTGAAGGENGVAVVLSEEFHDAVLEVKRYSDRLMVVGVLIDGVITHLISAYAPQVGCSDAEKAAFWDQLGEVLRGIPLSQGIVLGGDLNGHVGDRCKDFEHVHGGFGYGSRNAEGETILQTCAAAGLAIVNTYFKKKSEHLITYRSGRYATQIDFLLTRRHHISKVANCKVIPGESLTAQHRLLVMDLRVKPRAKVVERQQRRIRWWRLNEATSQSFASAIGDKCDGTDGEPVQSHWDRIQVATTGAAKSVLGLSRGGRKCDKETWWWDDTVQREIREKKALFKTWQASKSPEDRDAYRTAKRAAKRAVARARRDHLQPLYDKLESSEGQKLIYKLARSRVKAALDISKCRCVRDPDGNLLCEDLAVKERWRSYFHELLNKQHKEVLSPVLPPNQGLVPPVTPEEVHAALRRMKNRKAVGADGVPIEAWKAMGPRGVGILTHLFNRMLLTGRIPSQWRLSIITPVFKGKGSVQECGDYRGIKVMSHTMKLFERVIDSRIRQECTVSGCQYGFRPGHGAMDPIFALRVTMEGYRSKNTPLHLLFLDMQKAFDCVPRDVIWWALRSKGVPETYVDIVRDMYRDSGSVVRTAVGDTKPFPITVGVHQGSVLSPFLFSVVLDVLSSTIRDLHEQPPWLLMYADDITLADSDSGRLVQRVAAWKESLENGGLKINAAKTEYLACNTTNAAPVRIGEDTVERSEQVKYLGSVLHESGEVDCDVESRISAAWAKWREVAGVICDPKMPVRLKGQVYKTIIRPVLLYGSEAWPVLERHKQSLRVTEMNMLRWMSGVSRKDRIKNSRIRGSLQVRDIADKLQEGRLRWYGHVLRKPADYVGNRCLAMPPPPGPGKRGRPKRRWIDVVRDDMRANGLKAEDAKDRAKWRRLGRKADPGHRGESQGSNRDIR</sequence>
<evidence type="ECO:0000313" key="2">
    <source>
        <dbReference type="Proteomes" id="UP001231649"/>
    </source>
</evidence>
<organism evidence="1 2">
    <name type="scientific">Mythimna loreyi</name>
    <dbReference type="NCBI Taxonomy" id="667449"/>
    <lineage>
        <taxon>Eukaryota</taxon>
        <taxon>Metazoa</taxon>
        <taxon>Ecdysozoa</taxon>
        <taxon>Arthropoda</taxon>
        <taxon>Hexapoda</taxon>
        <taxon>Insecta</taxon>
        <taxon>Pterygota</taxon>
        <taxon>Neoptera</taxon>
        <taxon>Endopterygota</taxon>
        <taxon>Lepidoptera</taxon>
        <taxon>Glossata</taxon>
        <taxon>Ditrysia</taxon>
        <taxon>Noctuoidea</taxon>
        <taxon>Noctuidae</taxon>
        <taxon>Noctuinae</taxon>
        <taxon>Hadenini</taxon>
        <taxon>Mythimna</taxon>
    </lineage>
</organism>
<name>A0ACC2QJU6_9NEOP</name>
<keyword evidence="2" id="KW-1185">Reference proteome</keyword>
<reference evidence="1" key="1">
    <citation type="submission" date="2023-03" db="EMBL/GenBank/DDBJ databases">
        <title>Chromosome-level genomes of two armyworms, Mythimna separata and Mythimna loreyi, provide insights into the biosynthesis and reception of sex pheromones.</title>
        <authorList>
            <person name="Zhao H."/>
        </authorList>
    </citation>
    <scope>NUCLEOTIDE SEQUENCE</scope>
    <source>
        <strain evidence="1">BeijingLab</strain>
    </source>
</reference>
<dbReference type="Proteomes" id="UP001231649">
    <property type="component" value="Chromosome 18"/>
</dbReference>
<dbReference type="EMBL" id="CM056794">
    <property type="protein sequence ID" value="KAJ8717252.1"/>
    <property type="molecule type" value="Genomic_DNA"/>
</dbReference>
<comment type="caution">
    <text evidence="1">The sequence shown here is derived from an EMBL/GenBank/DDBJ whole genome shotgun (WGS) entry which is preliminary data.</text>
</comment>
<proteinExistence type="predicted"/>
<gene>
    <name evidence="1" type="ORF">PYW08_005651</name>
</gene>